<gene>
    <name evidence="2" type="ORF">JO379_000058</name>
</gene>
<evidence type="ECO:0008006" key="4">
    <source>
        <dbReference type="Google" id="ProtNLM"/>
    </source>
</evidence>
<evidence type="ECO:0000256" key="1">
    <source>
        <dbReference type="SAM" id="SignalP"/>
    </source>
</evidence>
<name>A0ABS4XVP9_9ACTN</name>
<organism evidence="2 3">
    <name type="scientific">Streptomyces syringium</name>
    <dbReference type="NCBI Taxonomy" id="76729"/>
    <lineage>
        <taxon>Bacteria</taxon>
        <taxon>Bacillati</taxon>
        <taxon>Actinomycetota</taxon>
        <taxon>Actinomycetes</taxon>
        <taxon>Kitasatosporales</taxon>
        <taxon>Streptomycetaceae</taxon>
        <taxon>Streptomyces</taxon>
    </lineage>
</organism>
<keyword evidence="1" id="KW-0732">Signal</keyword>
<keyword evidence="3" id="KW-1185">Reference proteome</keyword>
<proteinExistence type="predicted"/>
<dbReference type="Proteomes" id="UP001519291">
    <property type="component" value="Unassembled WGS sequence"/>
</dbReference>
<accession>A0ABS4XVP9</accession>
<feature type="signal peptide" evidence="1">
    <location>
        <begin position="1"/>
        <end position="22"/>
    </location>
</feature>
<feature type="chain" id="PRO_5047057446" description="SH3 domain-containing protein" evidence="1">
    <location>
        <begin position="23"/>
        <end position="105"/>
    </location>
</feature>
<evidence type="ECO:0000313" key="3">
    <source>
        <dbReference type="Proteomes" id="UP001519291"/>
    </source>
</evidence>
<protein>
    <recommendedName>
        <fullName evidence="4">SH3 domain-containing protein</fullName>
    </recommendedName>
</protein>
<dbReference type="EMBL" id="JAGIOH010000001">
    <property type="protein sequence ID" value="MBP2400589.1"/>
    <property type="molecule type" value="Genomic_DNA"/>
</dbReference>
<sequence>MRGTVRGVLAGLVAATTLAVGAAPAAASVAGRISVDGARIRSCAGTGSACRVLALGYFGDAVTMKCDTTVGGLPWVKVHHHRSGKTGFVYGEYVYQDASGSIPRC</sequence>
<comment type="caution">
    <text evidence="2">The sequence shown here is derived from an EMBL/GenBank/DDBJ whole genome shotgun (WGS) entry which is preliminary data.</text>
</comment>
<evidence type="ECO:0000313" key="2">
    <source>
        <dbReference type="EMBL" id="MBP2400589.1"/>
    </source>
</evidence>
<reference evidence="2 3" key="1">
    <citation type="submission" date="2021-03" db="EMBL/GenBank/DDBJ databases">
        <title>Sequencing the genomes of 1000 actinobacteria strains.</title>
        <authorList>
            <person name="Klenk H.-P."/>
        </authorList>
    </citation>
    <scope>NUCLEOTIDE SEQUENCE [LARGE SCALE GENOMIC DNA]</scope>
    <source>
        <strain evidence="2 3">DSM 41480</strain>
    </source>
</reference>
<dbReference type="GeneID" id="91566962"/>
<dbReference type="RefSeq" id="WP_209513202.1">
    <property type="nucleotide sequence ID" value="NZ_JAGIOH010000001.1"/>
</dbReference>